<protein>
    <recommendedName>
        <fullName evidence="3">RNA-directed DNA polymerase</fullName>
    </recommendedName>
</protein>
<evidence type="ECO:0000313" key="1">
    <source>
        <dbReference type="EMBL" id="CAI0397450.1"/>
    </source>
</evidence>
<proteinExistence type="predicted"/>
<comment type="caution">
    <text evidence="1">The sequence shown here is derived from an EMBL/GenBank/DDBJ whole genome shotgun (WGS) entry which is preliminary data.</text>
</comment>
<evidence type="ECO:0008006" key="3">
    <source>
        <dbReference type="Google" id="ProtNLM"/>
    </source>
</evidence>
<accession>A0AAV0IIT1</accession>
<dbReference type="CDD" id="cd09272">
    <property type="entry name" value="RNase_HI_RT_Ty1"/>
    <property type="match status" value="1"/>
</dbReference>
<evidence type="ECO:0000313" key="2">
    <source>
        <dbReference type="Proteomes" id="UP001154282"/>
    </source>
</evidence>
<gene>
    <name evidence="1" type="ORF">LITE_LOCUS9542</name>
</gene>
<reference evidence="1" key="1">
    <citation type="submission" date="2022-08" db="EMBL/GenBank/DDBJ databases">
        <authorList>
            <person name="Gutierrez-Valencia J."/>
        </authorList>
    </citation>
    <scope>NUCLEOTIDE SEQUENCE</scope>
</reference>
<sequence>MYSVCLLSRYMEAPTKQHLLAVKRVLRYLKGTTTHGIWYKRLKEEDYLIGYTDSDYAGDMDDRKSTSGYVFFLAGGAISWGSKKQPVVTLSTTEAEFVAASYCATQCVWLQRLLGQMGWKGGVKECTSILCDNSSAIKLSKNPVLHGRSKHIDVRFHFLRELVRDGAIELQHCGTTEQIADIMTKPLKLDAFQLLRSRLGIIDEADLKGFEEQQVMN</sequence>
<dbReference type="PANTHER" id="PTHR11439:SF517">
    <property type="entry name" value="CYSTEINE-RICH RLK (RECEPTOR-LIKE PROTEIN KINASE) 8"/>
    <property type="match status" value="1"/>
</dbReference>
<dbReference type="EMBL" id="CAMGYJ010000004">
    <property type="protein sequence ID" value="CAI0397450.1"/>
    <property type="molecule type" value="Genomic_DNA"/>
</dbReference>
<dbReference type="Proteomes" id="UP001154282">
    <property type="component" value="Unassembled WGS sequence"/>
</dbReference>
<dbReference type="PANTHER" id="PTHR11439">
    <property type="entry name" value="GAG-POL-RELATED RETROTRANSPOSON"/>
    <property type="match status" value="1"/>
</dbReference>
<name>A0AAV0IIT1_9ROSI</name>
<keyword evidence="2" id="KW-1185">Reference proteome</keyword>
<organism evidence="1 2">
    <name type="scientific">Linum tenue</name>
    <dbReference type="NCBI Taxonomy" id="586396"/>
    <lineage>
        <taxon>Eukaryota</taxon>
        <taxon>Viridiplantae</taxon>
        <taxon>Streptophyta</taxon>
        <taxon>Embryophyta</taxon>
        <taxon>Tracheophyta</taxon>
        <taxon>Spermatophyta</taxon>
        <taxon>Magnoliopsida</taxon>
        <taxon>eudicotyledons</taxon>
        <taxon>Gunneridae</taxon>
        <taxon>Pentapetalae</taxon>
        <taxon>rosids</taxon>
        <taxon>fabids</taxon>
        <taxon>Malpighiales</taxon>
        <taxon>Linaceae</taxon>
        <taxon>Linum</taxon>
    </lineage>
</organism>
<dbReference type="AlphaFoldDB" id="A0AAV0IIT1"/>